<protein>
    <submittedName>
        <fullName evidence="1">Uncharacterized protein</fullName>
    </submittedName>
</protein>
<reference evidence="1" key="1">
    <citation type="submission" date="2022-03" db="EMBL/GenBank/DDBJ databases">
        <authorList>
            <person name="Legras J.-L."/>
            <person name="Devillers H."/>
            <person name="Grondin C."/>
        </authorList>
    </citation>
    <scope>NUCLEOTIDE SEQUENCE</scope>
    <source>
        <strain evidence="1">CLIB 1423</strain>
    </source>
</reference>
<comment type="caution">
    <text evidence="1">The sequence shown here is derived from an EMBL/GenBank/DDBJ whole genome shotgun (WGS) entry which is preliminary data.</text>
</comment>
<dbReference type="Proteomes" id="UP000837801">
    <property type="component" value="Unassembled WGS sequence"/>
</dbReference>
<dbReference type="AlphaFoldDB" id="A0A9P0VXX4"/>
<dbReference type="EMBL" id="CAKXYY010000009">
    <property type="protein sequence ID" value="CAH2353017.1"/>
    <property type="molecule type" value="Genomic_DNA"/>
</dbReference>
<dbReference type="OrthoDB" id="4026683at2759"/>
<keyword evidence="2" id="KW-1185">Reference proteome</keyword>
<evidence type="ECO:0000313" key="2">
    <source>
        <dbReference type="Proteomes" id="UP000837801"/>
    </source>
</evidence>
<gene>
    <name evidence="1" type="ORF">CLIB1423_09S00958</name>
</gene>
<proteinExistence type="predicted"/>
<sequence length="322" mass="37567">MGLEKESFPPSYETSSSAARYVEDKKDRFEDAKEAEIEALGPLDVNGRVADWNFFIIGYEITTFVSQDARTKYKSLKEVKTKHVLDLQRSGFAIPLLRTDHSWKSLFSHTLLKIFKFVPPPLDQDRLFDPKKDRYEFCIVKKWENSSYNRFEFNFTPNPTKKADNFTLFMIYHRRYPIADISPYKGRRYRWITPKLWSLQMDWAYELHELNEGQDSLIDDLQHDGKVSKSNPLLGSAWKNSLLPQVRDNSRFRGREHGVVVYHEKLYKVSPVRFGYSEPVSANVGEQRELESINSVSDEALVFLCMVSVLKDVEDNRALALD</sequence>
<accession>A0A9P0VXX4</accession>
<organism evidence="1 2">
    <name type="scientific">[Candida] railenensis</name>
    <dbReference type="NCBI Taxonomy" id="45579"/>
    <lineage>
        <taxon>Eukaryota</taxon>
        <taxon>Fungi</taxon>
        <taxon>Dikarya</taxon>
        <taxon>Ascomycota</taxon>
        <taxon>Saccharomycotina</taxon>
        <taxon>Pichiomycetes</taxon>
        <taxon>Debaryomycetaceae</taxon>
        <taxon>Kurtzmaniella</taxon>
    </lineage>
</organism>
<name>A0A9P0VXX4_9ASCO</name>
<evidence type="ECO:0000313" key="1">
    <source>
        <dbReference type="EMBL" id="CAH2353017.1"/>
    </source>
</evidence>